<dbReference type="SMART" id="SM00185">
    <property type="entry name" value="ARM"/>
    <property type="match status" value="4"/>
</dbReference>
<accession>A0ABM3GGA5</accession>
<dbReference type="RefSeq" id="XP_046599308.1">
    <property type="nucleotide sequence ID" value="XM_046743352.1"/>
</dbReference>
<dbReference type="RefSeq" id="XP_046599314.1">
    <property type="nucleotide sequence ID" value="XM_046743358.1"/>
</dbReference>
<evidence type="ECO:0000256" key="3">
    <source>
        <dbReference type="ARBA" id="ARBA00004514"/>
    </source>
</evidence>
<dbReference type="Gene3D" id="1.25.10.10">
    <property type="entry name" value="Leucine-rich Repeat Variant"/>
    <property type="match status" value="2"/>
</dbReference>
<organism evidence="8 9">
    <name type="scientific">Neodiprion lecontei</name>
    <name type="common">Redheaded pine sawfly</name>
    <dbReference type="NCBI Taxonomy" id="441921"/>
    <lineage>
        <taxon>Eukaryota</taxon>
        <taxon>Metazoa</taxon>
        <taxon>Ecdysozoa</taxon>
        <taxon>Arthropoda</taxon>
        <taxon>Hexapoda</taxon>
        <taxon>Insecta</taxon>
        <taxon>Pterygota</taxon>
        <taxon>Neoptera</taxon>
        <taxon>Endopterygota</taxon>
        <taxon>Hymenoptera</taxon>
        <taxon>Tenthredinoidea</taxon>
        <taxon>Diprionidae</taxon>
        <taxon>Diprioninae</taxon>
        <taxon>Neodiprion</taxon>
    </lineage>
</organism>
<sequence>MAHEFVKCEVKGETTHNIDKLFGELLDAIKSGNEIKENGITNIMKILDSLINVSKTSVGETLEFAIDDVFLTLLKHESPLIVAKTTRAIAEIAKTDRGREKCTNPELIKALVELLKGEYDIDILTQASRALGNICYENDKGKMLVDEQNGLTYILTALKMGISLGDGDGAAGLRNVAAGFLLNFLINQTALQKKALDDNVLSVVCSILETDGTTSGEAATHAMLILGILTDLGQEVLDERLTKILVNILASDASPELSEMCLELLHGQAENESTKLLLAKAGVCELLLKLLEKHGPRCTDEEARSVLKVACDLIVLILTGDDSMDVLYNGSNGEVYKKLVDWLESDDEDLQLAAVLAMGNFARSDTHCELMVTQGVHRKLLRLLSKNDNRNCPIRLQHALLSALRNLVIPSCNKALVLADGLVDVVYPMLDIPTFPVVFKLLGTLRMVIDGQQEAAISLGKREDLIKRTVEWCGTEDHPGVQGEANRLLAWLIKNSRDKEVASLIISHGAIKHLVKMLTAQHALMQNEALLSLTILTTISLVESQTPVIEAEIGSTIRDFLDKHGPQIESPIIYNTVALTDSLVKSDVIKEHLVKSALPAAWKKLLKIRAANIPDLMEKVMPLCLLMGAEID</sequence>
<protein>
    <submittedName>
        <fullName evidence="9 10">Rap1 GTPase-GDP dissociation stimulator 1-B isoform X1</fullName>
    </submittedName>
</protein>
<evidence type="ECO:0000256" key="4">
    <source>
        <dbReference type="ARBA" id="ARBA00022490"/>
    </source>
</evidence>
<evidence type="ECO:0000256" key="2">
    <source>
        <dbReference type="ARBA" id="ARBA00004240"/>
    </source>
</evidence>
<evidence type="ECO:0000256" key="1">
    <source>
        <dbReference type="ARBA" id="ARBA00004173"/>
    </source>
</evidence>
<keyword evidence="6" id="KW-0496">Mitochondrion</keyword>
<dbReference type="Proteomes" id="UP000829291">
    <property type="component" value="Chromosome 1"/>
</dbReference>
<keyword evidence="8" id="KW-1185">Reference proteome</keyword>
<evidence type="ECO:0000256" key="7">
    <source>
        <dbReference type="PROSITE-ProRule" id="PRU00259"/>
    </source>
</evidence>
<reference evidence="9 10" key="1">
    <citation type="submission" date="2025-05" db="UniProtKB">
        <authorList>
            <consortium name="RefSeq"/>
        </authorList>
    </citation>
    <scope>IDENTIFICATION</scope>
    <source>
        <tissue evidence="9 10">Thorax and Abdomen</tissue>
    </source>
</reference>
<dbReference type="InterPro" id="IPR011989">
    <property type="entry name" value="ARM-like"/>
</dbReference>
<keyword evidence="4" id="KW-0963">Cytoplasm</keyword>
<feature type="repeat" description="ARM" evidence="7">
    <location>
        <begin position="106"/>
        <end position="149"/>
    </location>
</feature>
<keyword evidence="5" id="KW-0256">Endoplasmic reticulum</keyword>
<proteinExistence type="predicted"/>
<evidence type="ECO:0000256" key="5">
    <source>
        <dbReference type="ARBA" id="ARBA00022824"/>
    </source>
</evidence>
<evidence type="ECO:0000313" key="9">
    <source>
        <dbReference type="RefSeq" id="XP_046599308.1"/>
    </source>
</evidence>
<name>A0ABM3GGA5_NEOLC</name>
<dbReference type="InterPro" id="IPR000225">
    <property type="entry name" value="Armadillo"/>
</dbReference>
<evidence type="ECO:0000256" key="6">
    <source>
        <dbReference type="ARBA" id="ARBA00023128"/>
    </source>
</evidence>
<dbReference type="InterPro" id="IPR040144">
    <property type="entry name" value="RAP1GDS1"/>
</dbReference>
<gene>
    <name evidence="9 10" type="primary">LOC107224393</name>
</gene>
<evidence type="ECO:0000313" key="10">
    <source>
        <dbReference type="RefSeq" id="XP_046599314.1"/>
    </source>
</evidence>
<dbReference type="PROSITE" id="PS50176">
    <property type="entry name" value="ARM_REPEAT"/>
    <property type="match status" value="1"/>
</dbReference>
<dbReference type="GeneID" id="107224393"/>
<comment type="subcellular location">
    <subcellularLocation>
        <location evidence="3">Cytoplasm</location>
        <location evidence="3">Cytosol</location>
    </subcellularLocation>
    <subcellularLocation>
        <location evidence="2">Endoplasmic reticulum</location>
    </subcellularLocation>
    <subcellularLocation>
        <location evidence="1">Mitochondrion</location>
    </subcellularLocation>
</comment>
<dbReference type="PANTHER" id="PTHR10957">
    <property type="entry name" value="RAP1 GTPASE-GDP DISSOCIATION STIMULATOR 1"/>
    <property type="match status" value="1"/>
</dbReference>
<dbReference type="SUPFAM" id="SSF48371">
    <property type="entry name" value="ARM repeat"/>
    <property type="match status" value="2"/>
</dbReference>
<evidence type="ECO:0000313" key="8">
    <source>
        <dbReference type="Proteomes" id="UP000829291"/>
    </source>
</evidence>
<dbReference type="InterPro" id="IPR016024">
    <property type="entry name" value="ARM-type_fold"/>
</dbReference>